<name>A0A1H4T657_9PSEU</name>
<reference evidence="12" key="1">
    <citation type="submission" date="2016-10" db="EMBL/GenBank/DDBJ databases">
        <authorList>
            <person name="Varghese N."/>
            <person name="Submissions S."/>
        </authorList>
    </citation>
    <scope>NUCLEOTIDE SEQUENCE [LARGE SCALE GENOMIC DNA]</scope>
    <source>
        <strain evidence="12">DSM 44544</strain>
    </source>
</reference>
<dbReference type="AlphaFoldDB" id="A0A1H4T657"/>
<dbReference type="EC" id="2.7.11.1" evidence="1"/>
<dbReference type="InterPro" id="IPR011009">
    <property type="entry name" value="Kinase-like_dom_sf"/>
</dbReference>
<dbReference type="Pfam" id="PF00553">
    <property type="entry name" value="CBM_2"/>
    <property type="match status" value="1"/>
</dbReference>
<dbReference type="Gene3D" id="3.30.200.20">
    <property type="entry name" value="Phosphorylase Kinase, domain 1"/>
    <property type="match status" value="1"/>
</dbReference>
<dbReference type="SUPFAM" id="SSF56112">
    <property type="entry name" value="Protein kinase-like (PK-like)"/>
    <property type="match status" value="1"/>
</dbReference>
<sequence>MTEATEGSVPVHEGAVIAGRYRVLGRAGHGAMGTVWRAKDERLDRLVAIKQLFPDSPADPAAAERTRERTIREARVTARLRHPHAVVVYDVVEQGAAAYITMEYLAARTLTDLLEEHGPLVPEYAAELGAQLASALAAAHAEGVVHRDISPNNVLVTTDGTAKITDFGVAHARGEGTATGRGLVVGTPAYLAPEVADGEEPGFPSDVYSLGATLYTALEGRPPFGTDENQLALLKRVGSGEITPPATSGPVTDAVLRLLRRDPADRPAMAGAARLLTRATAPGVTPAVPPPAAAEPVPTQRRRRFRVAFAATAVVLTAAAVVAATAIPPGREPANAAAQLASAPSGTPPTGSAGPATGSAGPATAEPTRCAARYQVVKSWNGGFQGLVTVRNSGRAGVRGWTVSWATPAGTSIDDLWNGRLVRTGATSVIVNAEWNAELKQGESTTFGFIALARGGNRGMPVTECRPGE</sequence>
<dbReference type="InterPro" id="IPR001919">
    <property type="entry name" value="CBD2"/>
</dbReference>
<dbReference type="PANTHER" id="PTHR43289:SF6">
    <property type="entry name" value="SERINE_THREONINE-PROTEIN KINASE NEKL-3"/>
    <property type="match status" value="1"/>
</dbReference>
<evidence type="ECO:0000259" key="10">
    <source>
        <dbReference type="PROSITE" id="PS51173"/>
    </source>
</evidence>
<dbReference type="CDD" id="cd14014">
    <property type="entry name" value="STKc_PknB_like"/>
    <property type="match status" value="1"/>
</dbReference>
<dbReference type="InterPro" id="IPR008965">
    <property type="entry name" value="CBM2/CBM3_carb-bd_dom_sf"/>
</dbReference>
<evidence type="ECO:0000256" key="4">
    <source>
        <dbReference type="ARBA" id="ARBA00022741"/>
    </source>
</evidence>
<dbReference type="OrthoDB" id="9762169at2"/>
<dbReference type="EMBL" id="FNSO01000004">
    <property type="protein sequence ID" value="SEC51768.1"/>
    <property type="molecule type" value="Genomic_DNA"/>
</dbReference>
<gene>
    <name evidence="11" type="ORF">SAMN04489727_4042</name>
</gene>
<dbReference type="Pfam" id="PF00069">
    <property type="entry name" value="Pkinase"/>
    <property type="match status" value="1"/>
</dbReference>
<dbReference type="STRING" id="208445.SAMN04489727_4042"/>
<dbReference type="GO" id="GO:0004674">
    <property type="term" value="F:protein serine/threonine kinase activity"/>
    <property type="evidence" value="ECO:0007669"/>
    <property type="project" value="UniProtKB-KW"/>
</dbReference>
<dbReference type="Gene3D" id="2.60.40.290">
    <property type="match status" value="1"/>
</dbReference>
<evidence type="ECO:0000256" key="6">
    <source>
        <dbReference type="ARBA" id="ARBA00022840"/>
    </source>
</evidence>
<feature type="transmembrane region" description="Helical" evidence="8">
    <location>
        <begin position="307"/>
        <end position="327"/>
    </location>
</feature>
<evidence type="ECO:0000259" key="9">
    <source>
        <dbReference type="PROSITE" id="PS50011"/>
    </source>
</evidence>
<evidence type="ECO:0000313" key="11">
    <source>
        <dbReference type="EMBL" id="SEC51768.1"/>
    </source>
</evidence>
<keyword evidence="4" id="KW-0547">Nucleotide-binding</keyword>
<dbReference type="GO" id="GO:0005524">
    <property type="term" value="F:ATP binding"/>
    <property type="evidence" value="ECO:0007669"/>
    <property type="project" value="UniProtKB-KW"/>
</dbReference>
<feature type="domain" description="Protein kinase" evidence="9">
    <location>
        <begin position="21"/>
        <end position="284"/>
    </location>
</feature>
<dbReference type="PANTHER" id="PTHR43289">
    <property type="entry name" value="MITOGEN-ACTIVATED PROTEIN KINASE KINASE KINASE 20-RELATED"/>
    <property type="match status" value="1"/>
</dbReference>
<dbReference type="PROSITE" id="PS50011">
    <property type="entry name" value="PROTEIN_KINASE_DOM"/>
    <property type="match status" value="1"/>
</dbReference>
<feature type="domain" description="CBM2" evidence="10">
    <location>
        <begin position="363"/>
        <end position="468"/>
    </location>
</feature>
<organism evidence="11 12">
    <name type="scientific">Amycolatopsis tolypomycina</name>
    <dbReference type="NCBI Taxonomy" id="208445"/>
    <lineage>
        <taxon>Bacteria</taxon>
        <taxon>Bacillati</taxon>
        <taxon>Actinomycetota</taxon>
        <taxon>Actinomycetes</taxon>
        <taxon>Pseudonocardiales</taxon>
        <taxon>Pseudonocardiaceae</taxon>
        <taxon>Amycolatopsis</taxon>
    </lineage>
</organism>
<dbReference type="GO" id="GO:0005975">
    <property type="term" value="P:carbohydrate metabolic process"/>
    <property type="evidence" value="ECO:0007669"/>
    <property type="project" value="InterPro"/>
</dbReference>
<dbReference type="Gene3D" id="1.10.510.10">
    <property type="entry name" value="Transferase(Phosphotransferase) domain 1"/>
    <property type="match status" value="1"/>
</dbReference>
<dbReference type="InterPro" id="IPR012291">
    <property type="entry name" value="CBM2_carb-bd_dom_sf"/>
</dbReference>
<evidence type="ECO:0000256" key="5">
    <source>
        <dbReference type="ARBA" id="ARBA00022777"/>
    </source>
</evidence>
<keyword evidence="6" id="KW-0067">ATP-binding</keyword>
<dbReference type="Proteomes" id="UP000199622">
    <property type="component" value="Unassembled WGS sequence"/>
</dbReference>
<dbReference type="InterPro" id="IPR008266">
    <property type="entry name" value="Tyr_kinase_AS"/>
</dbReference>
<dbReference type="GO" id="GO:0030247">
    <property type="term" value="F:polysaccharide binding"/>
    <property type="evidence" value="ECO:0007669"/>
    <property type="project" value="UniProtKB-UniRule"/>
</dbReference>
<feature type="region of interest" description="Disordered" evidence="7">
    <location>
        <begin position="335"/>
        <end position="365"/>
    </location>
</feature>
<evidence type="ECO:0000256" key="7">
    <source>
        <dbReference type="SAM" id="MobiDB-lite"/>
    </source>
</evidence>
<keyword evidence="5 11" id="KW-0418">Kinase</keyword>
<dbReference type="GO" id="GO:0004553">
    <property type="term" value="F:hydrolase activity, hydrolyzing O-glycosyl compounds"/>
    <property type="evidence" value="ECO:0007669"/>
    <property type="project" value="InterPro"/>
</dbReference>
<accession>A0A1H4T657</accession>
<keyword evidence="8" id="KW-0472">Membrane</keyword>
<keyword evidence="2 11" id="KW-0723">Serine/threonine-protein kinase</keyword>
<evidence type="ECO:0000313" key="12">
    <source>
        <dbReference type="Proteomes" id="UP000199622"/>
    </source>
</evidence>
<proteinExistence type="predicted"/>
<dbReference type="PROSITE" id="PS51173">
    <property type="entry name" value="CBM2"/>
    <property type="match status" value="1"/>
</dbReference>
<dbReference type="InterPro" id="IPR000719">
    <property type="entry name" value="Prot_kinase_dom"/>
</dbReference>
<keyword evidence="12" id="KW-1185">Reference proteome</keyword>
<keyword evidence="3" id="KW-0808">Transferase</keyword>
<protein>
    <recommendedName>
        <fullName evidence="1">non-specific serine/threonine protein kinase</fullName>
        <ecNumber evidence="1">2.7.11.1</ecNumber>
    </recommendedName>
</protein>
<keyword evidence="8" id="KW-0812">Transmembrane</keyword>
<keyword evidence="8" id="KW-1133">Transmembrane helix</keyword>
<evidence type="ECO:0000256" key="3">
    <source>
        <dbReference type="ARBA" id="ARBA00022679"/>
    </source>
</evidence>
<evidence type="ECO:0000256" key="1">
    <source>
        <dbReference type="ARBA" id="ARBA00012513"/>
    </source>
</evidence>
<dbReference type="SMART" id="SM00637">
    <property type="entry name" value="CBD_II"/>
    <property type="match status" value="1"/>
</dbReference>
<dbReference type="PROSITE" id="PS00109">
    <property type="entry name" value="PROTEIN_KINASE_TYR"/>
    <property type="match status" value="1"/>
</dbReference>
<dbReference type="RefSeq" id="WP_091309615.1">
    <property type="nucleotide sequence ID" value="NZ_FNSO01000004.1"/>
</dbReference>
<dbReference type="SUPFAM" id="SSF49384">
    <property type="entry name" value="Carbohydrate-binding domain"/>
    <property type="match status" value="1"/>
</dbReference>
<evidence type="ECO:0000256" key="2">
    <source>
        <dbReference type="ARBA" id="ARBA00022527"/>
    </source>
</evidence>
<evidence type="ECO:0000256" key="8">
    <source>
        <dbReference type="SAM" id="Phobius"/>
    </source>
</evidence>